<proteinExistence type="inferred from homology"/>
<dbReference type="EMBL" id="CP014584">
    <property type="protein sequence ID" value="ANZ74137.1"/>
    <property type="molecule type" value="Genomic_DNA"/>
</dbReference>
<dbReference type="AlphaFoldDB" id="A0A1B2J7Z0"/>
<dbReference type="InterPro" id="IPR001141">
    <property type="entry name" value="Ribosomal_eL27"/>
</dbReference>
<dbReference type="Proteomes" id="UP000094565">
    <property type="component" value="Chromosome 1"/>
</dbReference>
<dbReference type="PANTHER" id="PTHR10497">
    <property type="entry name" value="60S RIBOSOMAL PROTEIN L27"/>
    <property type="match status" value="1"/>
</dbReference>
<dbReference type="InterPro" id="IPR038655">
    <property type="entry name" value="Ribosomal_eL27_sf"/>
</dbReference>
<dbReference type="InterPro" id="IPR041991">
    <property type="entry name" value="Ribosomal_eL27_KOW"/>
</dbReference>
<protein>
    <submittedName>
        <fullName evidence="4">BA75_00158T0</fullName>
    </submittedName>
</protein>
<dbReference type="SUPFAM" id="SSF50104">
    <property type="entry name" value="Translation proteins SH3-like domain"/>
    <property type="match status" value="1"/>
</dbReference>
<evidence type="ECO:0000256" key="2">
    <source>
        <dbReference type="ARBA" id="ARBA00022980"/>
    </source>
</evidence>
<dbReference type="GO" id="GO:1990904">
    <property type="term" value="C:ribonucleoprotein complex"/>
    <property type="evidence" value="ECO:0007669"/>
    <property type="project" value="UniProtKB-KW"/>
</dbReference>
<sequence length="135" mass="15274">MNKVLTSFLAVVVRGRFAGKKVVIVSVNEEGSKTHPFPHAIVAGIEKYPAKVNSDMDSKTIAKNLKVKTFVKAINYNHIMPTRYTFDVEAFKSVVTPETIAEPSQREEAKNVVKEAFEERHQAGKNKWFFSKLDF</sequence>
<comment type="similarity">
    <text evidence="1">Belongs to the eukaryotic ribosomal protein eL27 family.</text>
</comment>
<dbReference type="FunFam" id="2.30.30.770:FF:000001">
    <property type="entry name" value="60S ribosomal protein L27"/>
    <property type="match status" value="1"/>
</dbReference>
<keyword evidence="3" id="KW-0687">Ribonucleoprotein</keyword>
<evidence type="ECO:0000313" key="4">
    <source>
        <dbReference type="EMBL" id="ANZ74137.1"/>
    </source>
</evidence>
<dbReference type="Pfam" id="PF01777">
    <property type="entry name" value="Ribosomal_L27e"/>
    <property type="match status" value="1"/>
</dbReference>
<keyword evidence="2" id="KW-0689">Ribosomal protein</keyword>
<evidence type="ECO:0000256" key="1">
    <source>
        <dbReference type="ARBA" id="ARBA00009124"/>
    </source>
</evidence>
<dbReference type="GO" id="GO:0005840">
    <property type="term" value="C:ribosome"/>
    <property type="evidence" value="ECO:0007669"/>
    <property type="project" value="UniProtKB-KW"/>
</dbReference>
<dbReference type="Gene3D" id="2.30.30.770">
    <property type="match status" value="1"/>
</dbReference>
<dbReference type="CDD" id="cd06090">
    <property type="entry name" value="KOW_RPL27"/>
    <property type="match status" value="1"/>
</dbReference>
<keyword evidence="5" id="KW-1185">Reference proteome</keyword>
<dbReference type="GO" id="GO:0003735">
    <property type="term" value="F:structural constituent of ribosome"/>
    <property type="evidence" value="ECO:0007669"/>
    <property type="project" value="InterPro"/>
</dbReference>
<reference evidence="4 5" key="1">
    <citation type="submission" date="2016-02" db="EMBL/GenBank/DDBJ databases">
        <title>Comparative genomic and transcriptomic foundation for Pichia pastoris.</title>
        <authorList>
            <person name="Love K.R."/>
            <person name="Shah K.A."/>
            <person name="Whittaker C.A."/>
            <person name="Wu J."/>
            <person name="Bartlett M.C."/>
            <person name="Ma D."/>
            <person name="Leeson R.L."/>
            <person name="Priest M."/>
            <person name="Young S.K."/>
            <person name="Love J.C."/>
        </authorList>
    </citation>
    <scope>NUCLEOTIDE SEQUENCE [LARGE SCALE GENOMIC DNA]</scope>
    <source>
        <strain evidence="4 5">ATCC 28485</strain>
    </source>
</reference>
<evidence type="ECO:0000313" key="5">
    <source>
        <dbReference type="Proteomes" id="UP000094565"/>
    </source>
</evidence>
<name>A0A1B2J7Z0_PICPA</name>
<accession>A0A1B2J7Z0</accession>
<dbReference type="GO" id="GO:0006412">
    <property type="term" value="P:translation"/>
    <property type="evidence" value="ECO:0007669"/>
    <property type="project" value="InterPro"/>
</dbReference>
<evidence type="ECO:0000256" key="3">
    <source>
        <dbReference type="ARBA" id="ARBA00023274"/>
    </source>
</evidence>
<organism evidence="4 5">
    <name type="scientific">Komagataella pastoris</name>
    <name type="common">Yeast</name>
    <name type="synonym">Pichia pastoris</name>
    <dbReference type="NCBI Taxonomy" id="4922"/>
    <lineage>
        <taxon>Eukaryota</taxon>
        <taxon>Fungi</taxon>
        <taxon>Dikarya</taxon>
        <taxon>Ascomycota</taxon>
        <taxon>Saccharomycotina</taxon>
        <taxon>Pichiomycetes</taxon>
        <taxon>Pichiales</taxon>
        <taxon>Pichiaceae</taxon>
        <taxon>Komagataella</taxon>
    </lineage>
</organism>
<gene>
    <name evidence="4" type="primary">RPL27B</name>
    <name evidence="4" type="ORF">ATY40_BA7500158</name>
</gene>
<dbReference type="OrthoDB" id="2365484at2759"/>
<dbReference type="InterPro" id="IPR008991">
    <property type="entry name" value="Translation_prot_SH3-like_sf"/>
</dbReference>